<feature type="transmembrane region" description="Helical" evidence="7">
    <location>
        <begin position="211"/>
        <end position="234"/>
    </location>
</feature>
<accession>A0ABS5REE0</accession>
<dbReference type="Pfam" id="PF07690">
    <property type="entry name" value="MFS_1"/>
    <property type="match status" value="1"/>
</dbReference>
<feature type="transmembrane region" description="Helical" evidence="7">
    <location>
        <begin position="281"/>
        <end position="300"/>
    </location>
</feature>
<comment type="caution">
    <text evidence="8">The sequence shown here is derived from an EMBL/GenBank/DDBJ whole genome shotgun (WGS) entry which is preliminary data.</text>
</comment>
<feature type="transmembrane region" description="Helical" evidence="7">
    <location>
        <begin position="255"/>
        <end position="275"/>
    </location>
</feature>
<feature type="compositionally biased region" description="Basic and acidic residues" evidence="6">
    <location>
        <begin position="57"/>
        <end position="73"/>
    </location>
</feature>
<evidence type="ECO:0000256" key="5">
    <source>
        <dbReference type="ARBA" id="ARBA00023136"/>
    </source>
</evidence>
<evidence type="ECO:0000256" key="3">
    <source>
        <dbReference type="ARBA" id="ARBA00022692"/>
    </source>
</evidence>
<evidence type="ECO:0000256" key="6">
    <source>
        <dbReference type="SAM" id="MobiDB-lite"/>
    </source>
</evidence>
<evidence type="ECO:0000256" key="2">
    <source>
        <dbReference type="ARBA" id="ARBA00022475"/>
    </source>
</evidence>
<feature type="transmembrane region" description="Helical" evidence="7">
    <location>
        <begin position="347"/>
        <end position="367"/>
    </location>
</feature>
<sequence length="551" mass="58197">MRENRSVSARRRENPDSDRPQRSPSAAGQRLQNSSVGEHPETAHYPSANRYLPPLGERSDDRRRDEPPRDPAPGERITVTRVAAARSREMGSRMYGLVQRAATADGADKSGLTALTWPVVANFAVDAAMAVALANTLFFAAATGESKGRVALYLLVTIAPFAVVAPLIGPALDRLQHGRRVALAASFALRTALAAVLILNYDGVSGSFPPWVLYPCALAMMVLSKSFTVLRSAVTPRVMPPSIDLVRVNSRLTMFGLLGGTIVGGGIAAGIEYAFTRLLGLPGALFMVVAFSVAGAGLAMRIPRWVEVTTGEVPTTLSYRYGTRKRSWPEHFKRTGDALRQPLGRNIITALWGNCTIKAMVGFLFLYPAFVAKQHDASGWVQLGILGSIGAAAGAGNFAGNFAAARLKLGNPAVLVVRCTMAVTAVALAAALGGSLLMAVIATMVTSGSSAIAKAALDAALQDDLPEESRASAFGRTESTLQLAWVLGGALGVLVYTDLWVGFTAITALLIPGLAQTVLSFHGDSLIPGFGGNRPVLVEQEGTRLDPLARR</sequence>
<keyword evidence="4 7" id="KW-1133">Transmembrane helix</keyword>
<evidence type="ECO:0000256" key="4">
    <source>
        <dbReference type="ARBA" id="ARBA00022989"/>
    </source>
</evidence>
<feature type="compositionally biased region" description="Polar residues" evidence="6">
    <location>
        <begin position="22"/>
        <end position="36"/>
    </location>
</feature>
<evidence type="ECO:0000313" key="8">
    <source>
        <dbReference type="EMBL" id="MBS9532332.1"/>
    </source>
</evidence>
<dbReference type="Proteomes" id="UP001519535">
    <property type="component" value="Unassembled WGS sequence"/>
</dbReference>
<evidence type="ECO:0000256" key="1">
    <source>
        <dbReference type="ARBA" id="ARBA00004651"/>
    </source>
</evidence>
<feature type="region of interest" description="Disordered" evidence="6">
    <location>
        <begin position="1"/>
        <end position="76"/>
    </location>
</feature>
<feature type="transmembrane region" description="Helical" evidence="7">
    <location>
        <begin position="181"/>
        <end position="199"/>
    </location>
</feature>
<proteinExistence type="predicted"/>
<keyword evidence="2" id="KW-1003">Cell membrane</keyword>
<comment type="subcellular location">
    <subcellularLocation>
        <location evidence="1">Cell membrane</location>
        <topology evidence="1">Multi-pass membrane protein</topology>
    </subcellularLocation>
</comment>
<name>A0ABS5REE0_9MYCO</name>
<dbReference type="InterPro" id="IPR011701">
    <property type="entry name" value="MFS"/>
</dbReference>
<reference evidence="8 9" key="1">
    <citation type="submission" date="2021-05" db="EMBL/GenBank/DDBJ databases">
        <title>Mycobacterium acidophilum sp. nov., an extremely acid-tolerant member of the genus Mycobacterium.</title>
        <authorList>
            <person name="Xia J."/>
        </authorList>
    </citation>
    <scope>NUCLEOTIDE SEQUENCE [LARGE SCALE GENOMIC DNA]</scope>
    <source>
        <strain evidence="8 9">M1</strain>
    </source>
</reference>
<dbReference type="SUPFAM" id="SSF103473">
    <property type="entry name" value="MFS general substrate transporter"/>
    <property type="match status" value="1"/>
</dbReference>
<keyword evidence="9" id="KW-1185">Reference proteome</keyword>
<feature type="transmembrane region" description="Helical" evidence="7">
    <location>
        <begin position="415"/>
        <end position="441"/>
    </location>
</feature>
<feature type="compositionally biased region" description="Basic and acidic residues" evidence="6">
    <location>
        <begin position="1"/>
        <end position="21"/>
    </location>
</feature>
<gene>
    <name evidence="8" type="ORF">KIH27_01870</name>
</gene>
<keyword evidence="3 7" id="KW-0812">Transmembrane</keyword>
<dbReference type="EMBL" id="JAHCLR010000003">
    <property type="protein sequence ID" value="MBS9532332.1"/>
    <property type="molecule type" value="Genomic_DNA"/>
</dbReference>
<organism evidence="8 9">
    <name type="scientific">Mycolicibacter acidiphilus</name>
    <dbReference type="NCBI Taxonomy" id="2835306"/>
    <lineage>
        <taxon>Bacteria</taxon>
        <taxon>Bacillati</taxon>
        <taxon>Actinomycetota</taxon>
        <taxon>Actinomycetes</taxon>
        <taxon>Mycobacteriales</taxon>
        <taxon>Mycobacteriaceae</taxon>
        <taxon>Mycolicibacter</taxon>
    </lineage>
</organism>
<keyword evidence="5 7" id="KW-0472">Membrane</keyword>
<evidence type="ECO:0000256" key="7">
    <source>
        <dbReference type="SAM" id="Phobius"/>
    </source>
</evidence>
<dbReference type="PANTHER" id="PTHR23513">
    <property type="entry name" value="INTEGRAL MEMBRANE EFFLUX PROTEIN-RELATED"/>
    <property type="match status" value="1"/>
</dbReference>
<feature type="transmembrane region" description="Helical" evidence="7">
    <location>
        <begin position="119"/>
        <end position="144"/>
    </location>
</feature>
<feature type="transmembrane region" description="Helical" evidence="7">
    <location>
        <begin position="379"/>
        <end position="403"/>
    </location>
</feature>
<dbReference type="PANTHER" id="PTHR23513:SF18">
    <property type="entry name" value="INTEGRAL MEMBRANE PROTEIN"/>
    <property type="match status" value="1"/>
</dbReference>
<feature type="transmembrane region" description="Helical" evidence="7">
    <location>
        <begin position="150"/>
        <end position="169"/>
    </location>
</feature>
<protein>
    <submittedName>
        <fullName evidence="8">MFS transporter</fullName>
    </submittedName>
</protein>
<feature type="transmembrane region" description="Helical" evidence="7">
    <location>
        <begin position="483"/>
        <end position="511"/>
    </location>
</feature>
<dbReference type="Gene3D" id="1.20.1250.20">
    <property type="entry name" value="MFS general substrate transporter like domains"/>
    <property type="match status" value="1"/>
</dbReference>
<dbReference type="InterPro" id="IPR036259">
    <property type="entry name" value="MFS_trans_sf"/>
</dbReference>
<evidence type="ECO:0000313" key="9">
    <source>
        <dbReference type="Proteomes" id="UP001519535"/>
    </source>
</evidence>